<dbReference type="STRING" id="714943.Mucpa_5260"/>
<dbReference type="InterPro" id="IPR050249">
    <property type="entry name" value="Pseudomonas-type_ThrB"/>
</dbReference>
<organism evidence="2 3">
    <name type="scientific">Mucilaginibacter paludis DSM 18603</name>
    <dbReference type="NCBI Taxonomy" id="714943"/>
    <lineage>
        <taxon>Bacteria</taxon>
        <taxon>Pseudomonadati</taxon>
        <taxon>Bacteroidota</taxon>
        <taxon>Sphingobacteriia</taxon>
        <taxon>Sphingobacteriales</taxon>
        <taxon>Sphingobacteriaceae</taxon>
        <taxon>Mucilaginibacter</taxon>
    </lineage>
</organism>
<dbReference type="Pfam" id="PF01636">
    <property type="entry name" value="APH"/>
    <property type="match status" value="1"/>
</dbReference>
<dbReference type="PANTHER" id="PTHR21064">
    <property type="entry name" value="AMINOGLYCOSIDE PHOSPHOTRANSFERASE DOMAIN-CONTAINING PROTEIN-RELATED"/>
    <property type="match status" value="1"/>
</dbReference>
<reference evidence="2" key="1">
    <citation type="submission" date="2011-09" db="EMBL/GenBank/DDBJ databases">
        <title>The permanent draft genome of Mucilaginibacter paludis DSM 18603.</title>
        <authorList>
            <consortium name="US DOE Joint Genome Institute (JGI-PGF)"/>
            <person name="Lucas S."/>
            <person name="Han J."/>
            <person name="Lapidus A."/>
            <person name="Bruce D."/>
            <person name="Goodwin L."/>
            <person name="Pitluck S."/>
            <person name="Peters L."/>
            <person name="Kyrpides N."/>
            <person name="Mavromatis K."/>
            <person name="Ivanova N."/>
            <person name="Mikhailova N."/>
            <person name="Held B."/>
            <person name="Detter J.C."/>
            <person name="Tapia R."/>
            <person name="Han C."/>
            <person name="Land M."/>
            <person name="Hauser L."/>
            <person name="Markowitz V."/>
            <person name="Cheng J.-F."/>
            <person name="Hugenholtz P."/>
            <person name="Woyke T."/>
            <person name="Wu D."/>
            <person name="Tindall B."/>
            <person name="Brambilla E."/>
            <person name="Klenk H.-P."/>
            <person name="Eisen J.A."/>
        </authorList>
    </citation>
    <scope>NUCLEOTIDE SEQUENCE [LARGE SCALE GENOMIC DNA]</scope>
    <source>
        <strain evidence="2">DSM 18603</strain>
    </source>
</reference>
<dbReference type="AlphaFoldDB" id="H1Y5I3"/>
<dbReference type="InterPro" id="IPR002575">
    <property type="entry name" value="Aminoglycoside_PTrfase"/>
</dbReference>
<dbReference type="SUPFAM" id="SSF56112">
    <property type="entry name" value="Protein kinase-like (PK-like)"/>
    <property type="match status" value="1"/>
</dbReference>
<dbReference type="GO" id="GO:0016740">
    <property type="term" value="F:transferase activity"/>
    <property type="evidence" value="ECO:0007669"/>
    <property type="project" value="UniProtKB-KW"/>
</dbReference>
<proteinExistence type="predicted"/>
<keyword evidence="3" id="KW-1185">Reference proteome</keyword>
<dbReference type="EMBL" id="CM001403">
    <property type="protein sequence ID" value="EHQ29335.1"/>
    <property type="molecule type" value="Genomic_DNA"/>
</dbReference>
<evidence type="ECO:0000313" key="3">
    <source>
        <dbReference type="Proteomes" id="UP000002774"/>
    </source>
</evidence>
<dbReference type="Proteomes" id="UP000002774">
    <property type="component" value="Chromosome"/>
</dbReference>
<evidence type="ECO:0000313" key="2">
    <source>
        <dbReference type="EMBL" id="EHQ29335.1"/>
    </source>
</evidence>
<gene>
    <name evidence="2" type="ORF">Mucpa_5260</name>
</gene>
<dbReference type="RefSeq" id="WP_008510479.1">
    <property type="nucleotide sequence ID" value="NZ_CM001403.1"/>
</dbReference>
<dbReference type="eggNOG" id="COG2334">
    <property type="taxonomic scope" value="Bacteria"/>
</dbReference>
<feature type="domain" description="Aminoglycoside phosphotransferase" evidence="1">
    <location>
        <begin position="26"/>
        <end position="270"/>
    </location>
</feature>
<accession>H1Y5I3</accession>
<dbReference type="Gene3D" id="3.90.1200.10">
    <property type="match status" value="1"/>
</dbReference>
<dbReference type="InterPro" id="IPR011009">
    <property type="entry name" value="Kinase-like_dom_sf"/>
</dbReference>
<protein>
    <submittedName>
        <fullName evidence="2">Aminoglycoside phosphotransferase</fullName>
    </submittedName>
</protein>
<name>H1Y5I3_9SPHI</name>
<dbReference type="PANTHER" id="PTHR21064:SF5">
    <property type="entry name" value="SLR1880 PROTEIN"/>
    <property type="match status" value="1"/>
</dbReference>
<dbReference type="OrthoDB" id="526037at2"/>
<sequence>MENNSDKTKKAHQIVSNFLIGGEVADIKPFGSGHINDTYRVFNSVPNQPDYLLQRVNHHIFKDVPGLINNIAVVTGHVKSQLKNIPGANLDKEVLTLIQAKNGLYYYQDDEGQYWRLYLFLRDTKSYDVVATTQQAYEGGKAFGNFQNMLADVDVSQLTEVIPNFHHILFRLEQMAEALKNNPADRALHVKMELDFVNARAYNMSEIDRLGKTGKLPVRVTHNDTKFNNVLLDSNDFAQCVIDLDTVMPGYTAFDFGDAVRTIINSAPEDEPDLEKITLNMPLFKAFAEGFVSQTVHYMTANEIRSLVKGVLLLPYMIGVRFLTDYLNGDTYFKIKFPKHNLQRARAQFRLVEKLEERYDELYYIILQSVNENKALNEVAVAL</sequence>
<evidence type="ECO:0000259" key="1">
    <source>
        <dbReference type="Pfam" id="PF01636"/>
    </source>
</evidence>
<dbReference type="HOGENOM" id="CLU_037718_0_0_10"/>